<keyword evidence="3" id="KW-1185">Reference proteome</keyword>
<feature type="region of interest" description="Disordered" evidence="1">
    <location>
        <begin position="145"/>
        <end position="167"/>
    </location>
</feature>
<dbReference type="Proteomes" id="UP001209540">
    <property type="component" value="Unassembled WGS sequence"/>
</dbReference>
<feature type="region of interest" description="Disordered" evidence="1">
    <location>
        <begin position="64"/>
        <end position="101"/>
    </location>
</feature>
<evidence type="ECO:0000313" key="2">
    <source>
        <dbReference type="EMBL" id="KAI9265032.1"/>
    </source>
</evidence>
<protein>
    <submittedName>
        <fullName evidence="2">Uncharacterized protein</fullName>
    </submittedName>
</protein>
<feature type="compositionally biased region" description="Basic residues" evidence="1">
    <location>
        <begin position="80"/>
        <end position="90"/>
    </location>
</feature>
<feature type="region of interest" description="Disordered" evidence="1">
    <location>
        <begin position="212"/>
        <end position="260"/>
    </location>
</feature>
<accession>A0AAD5K1P1</accession>
<name>A0AAD5K1P1_9FUNG</name>
<sequence length="260" mass="28693">MIYIRNSIDMILVSGTTGADRDNSKIMLPSNKTYCIIHAAGTRNNGQRSNLNAKDPFKLSSDSAAFIPSTQSSGKINDKRPKRGARKAPKPTKPPGNEEHIPELIIPKRRRITRSITKIIEEKDSNGNQISSQQSQETLIKIPAPSAATTKETNNNEDTTTPVPITNTATTPSIIAAYTTTPANTTKYVSSNRPTRTETEKELLQHIDEAISAITPTFMRGKRRREREDDEKSSSMSSSDDESFVGKLSEIMSLKKESSK</sequence>
<dbReference type="EMBL" id="JAIXMP010000011">
    <property type="protein sequence ID" value="KAI9265032.1"/>
    <property type="molecule type" value="Genomic_DNA"/>
</dbReference>
<comment type="caution">
    <text evidence="2">The sequence shown here is derived from an EMBL/GenBank/DDBJ whole genome shotgun (WGS) entry which is preliminary data.</text>
</comment>
<feature type="compositionally biased region" description="Low complexity" evidence="1">
    <location>
        <begin position="149"/>
        <end position="167"/>
    </location>
</feature>
<feature type="compositionally biased region" description="Polar residues" evidence="1">
    <location>
        <begin position="64"/>
        <end position="75"/>
    </location>
</feature>
<organism evidence="2 3">
    <name type="scientific">Phascolomyces articulosus</name>
    <dbReference type="NCBI Taxonomy" id="60185"/>
    <lineage>
        <taxon>Eukaryota</taxon>
        <taxon>Fungi</taxon>
        <taxon>Fungi incertae sedis</taxon>
        <taxon>Mucoromycota</taxon>
        <taxon>Mucoromycotina</taxon>
        <taxon>Mucoromycetes</taxon>
        <taxon>Mucorales</taxon>
        <taxon>Lichtheimiaceae</taxon>
        <taxon>Phascolomyces</taxon>
    </lineage>
</organism>
<evidence type="ECO:0000256" key="1">
    <source>
        <dbReference type="SAM" id="MobiDB-lite"/>
    </source>
</evidence>
<reference evidence="2" key="1">
    <citation type="journal article" date="2022" name="IScience">
        <title>Evolution of zygomycete secretomes and the origins of terrestrial fungal ecologies.</title>
        <authorList>
            <person name="Chang Y."/>
            <person name="Wang Y."/>
            <person name="Mondo S."/>
            <person name="Ahrendt S."/>
            <person name="Andreopoulos W."/>
            <person name="Barry K."/>
            <person name="Beard J."/>
            <person name="Benny G.L."/>
            <person name="Blankenship S."/>
            <person name="Bonito G."/>
            <person name="Cuomo C."/>
            <person name="Desiro A."/>
            <person name="Gervers K.A."/>
            <person name="Hundley H."/>
            <person name="Kuo A."/>
            <person name="LaButti K."/>
            <person name="Lang B.F."/>
            <person name="Lipzen A."/>
            <person name="O'Donnell K."/>
            <person name="Pangilinan J."/>
            <person name="Reynolds N."/>
            <person name="Sandor L."/>
            <person name="Smith M.E."/>
            <person name="Tsang A."/>
            <person name="Grigoriev I.V."/>
            <person name="Stajich J.E."/>
            <person name="Spatafora J.W."/>
        </authorList>
    </citation>
    <scope>NUCLEOTIDE SEQUENCE</scope>
    <source>
        <strain evidence="2">RSA 2281</strain>
    </source>
</reference>
<proteinExistence type="predicted"/>
<dbReference type="AlphaFoldDB" id="A0AAD5K1P1"/>
<reference evidence="2" key="2">
    <citation type="submission" date="2023-02" db="EMBL/GenBank/DDBJ databases">
        <authorList>
            <consortium name="DOE Joint Genome Institute"/>
            <person name="Mondo S.J."/>
            <person name="Chang Y."/>
            <person name="Wang Y."/>
            <person name="Ahrendt S."/>
            <person name="Andreopoulos W."/>
            <person name="Barry K."/>
            <person name="Beard J."/>
            <person name="Benny G.L."/>
            <person name="Blankenship S."/>
            <person name="Bonito G."/>
            <person name="Cuomo C."/>
            <person name="Desiro A."/>
            <person name="Gervers K.A."/>
            <person name="Hundley H."/>
            <person name="Kuo A."/>
            <person name="LaButti K."/>
            <person name="Lang B.F."/>
            <person name="Lipzen A."/>
            <person name="O'Donnell K."/>
            <person name="Pangilinan J."/>
            <person name="Reynolds N."/>
            <person name="Sandor L."/>
            <person name="Smith M.W."/>
            <person name="Tsang A."/>
            <person name="Grigoriev I.V."/>
            <person name="Stajich J.E."/>
            <person name="Spatafora J.W."/>
        </authorList>
    </citation>
    <scope>NUCLEOTIDE SEQUENCE</scope>
    <source>
        <strain evidence="2">RSA 2281</strain>
    </source>
</reference>
<evidence type="ECO:0000313" key="3">
    <source>
        <dbReference type="Proteomes" id="UP001209540"/>
    </source>
</evidence>
<gene>
    <name evidence="2" type="ORF">BDA99DRAFT_536526</name>
</gene>